<accession>A0A4R4P652</accession>
<dbReference type="GO" id="GO:0032259">
    <property type="term" value="P:methylation"/>
    <property type="evidence" value="ECO:0007669"/>
    <property type="project" value="UniProtKB-KW"/>
</dbReference>
<gene>
    <name evidence="2" type="ORF">E1261_39205</name>
</gene>
<sequence>MSERSSSVQRAEALERVARGWDAAAEGYDGYFVPRFAPWVALAVDGVGEVPGGPILVPCCGTFPELKLLLERFPGREIAGIDLSAGMVRIARERAARSPMVEVIQGDASTLDPRWTAGCAGVVSVFGLQQLPEPEDAVQSWFGALRPGGRLSVVYWPAVTEEDGPFALLSRLLPGRSVPDWEAGLVPRLSALGATIERDEQAAFPMSHADAAGFFDAFAQSGPLRAAAIARGDEFIADLRMRFLQQAPGGEWTHHPRARLIVARR</sequence>
<dbReference type="InterPro" id="IPR029063">
    <property type="entry name" value="SAM-dependent_MTases_sf"/>
</dbReference>
<dbReference type="OrthoDB" id="9777638at2"/>
<dbReference type="AlphaFoldDB" id="A0A4R4P652"/>
<dbReference type="RefSeq" id="WP_132414823.1">
    <property type="nucleotide sequence ID" value="NZ_SMKA01000315.1"/>
</dbReference>
<protein>
    <submittedName>
        <fullName evidence="2">Class I SAM-dependent methyltransferase</fullName>
    </submittedName>
</protein>
<dbReference type="PANTHER" id="PTHR43591">
    <property type="entry name" value="METHYLTRANSFERASE"/>
    <property type="match status" value="1"/>
</dbReference>
<dbReference type="EMBL" id="SMKA01000315">
    <property type="protein sequence ID" value="TDC16303.1"/>
    <property type="molecule type" value="Genomic_DNA"/>
</dbReference>
<evidence type="ECO:0000259" key="1">
    <source>
        <dbReference type="Pfam" id="PF13649"/>
    </source>
</evidence>
<keyword evidence="2" id="KW-0808">Transferase</keyword>
<dbReference type="SUPFAM" id="SSF53335">
    <property type="entry name" value="S-adenosyl-L-methionine-dependent methyltransferases"/>
    <property type="match status" value="1"/>
</dbReference>
<dbReference type="Proteomes" id="UP000295075">
    <property type="component" value="Unassembled WGS sequence"/>
</dbReference>
<proteinExistence type="predicted"/>
<reference evidence="2 3" key="1">
    <citation type="submission" date="2019-03" db="EMBL/GenBank/DDBJ databases">
        <title>Draft genome sequences of novel Actinobacteria.</title>
        <authorList>
            <person name="Sahin N."/>
            <person name="Ay H."/>
            <person name="Saygin H."/>
        </authorList>
    </citation>
    <scope>NUCLEOTIDE SEQUENCE [LARGE SCALE GENOMIC DNA]</scope>
    <source>
        <strain evidence="2 3">JCM 30547</strain>
    </source>
</reference>
<dbReference type="PANTHER" id="PTHR43591:SF24">
    <property type="entry name" value="2-METHOXY-6-POLYPRENYL-1,4-BENZOQUINOL METHYLASE, MITOCHONDRIAL"/>
    <property type="match status" value="1"/>
</dbReference>
<dbReference type="GO" id="GO:0008757">
    <property type="term" value="F:S-adenosylmethionine-dependent methyltransferase activity"/>
    <property type="evidence" value="ECO:0007669"/>
    <property type="project" value="InterPro"/>
</dbReference>
<name>A0A4R4P652_9ACTN</name>
<comment type="caution">
    <text evidence="2">The sequence shown here is derived from an EMBL/GenBank/DDBJ whole genome shotgun (WGS) entry which is preliminary data.</text>
</comment>
<evidence type="ECO:0000313" key="3">
    <source>
        <dbReference type="Proteomes" id="UP000295075"/>
    </source>
</evidence>
<dbReference type="Gene3D" id="3.40.50.150">
    <property type="entry name" value="Vaccinia Virus protein VP39"/>
    <property type="match status" value="1"/>
</dbReference>
<keyword evidence="3" id="KW-1185">Reference proteome</keyword>
<organism evidence="2 3">
    <name type="scientific">Kribbella albertanoniae</name>
    <dbReference type="NCBI Taxonomy" id="1266829"/>
    <lineage>
        <taxon>Bacteria</taxon>
        <taxon>Bacillati</taxon>
        <taxon>Actinomycetota</taxon>
        <taxon>Actinomycetes</taxon>
        <taxon>Propionibacteriales</taxon>
        <taxon>Kribbellaceae</taxon>
        <taxon>Kribbella</taxon>
    </lineage>
</organism>
<dbReference type="InterPro" id="IPR041698">
    <property type="entry name" value="Methyltransf_25"/>
</dbReference>
<dbReference type="CDD" id="cd02440">
    <property type="entry name" value="AdoMet_MTases"/>
    <property type="match status" value="1"/>
</dbReference>
<feature type="domain" description="Methyltransferase" evidence="1">
    <location>
        <begin position="56"/>
        <end position="149"/>
    </location>
</feature>
<keyword evidence="2" id="KW-0489">Methyltransferase</keyword>
<evidence type="ECO:0000313" key="2">
    <source>
        <dbReference type="EMBL" id="TDC16303.1"/>
    </source>
</evidence>
<dbReference type="Pfam" id="PF13649">
    <property type="entry name" value="Methyltransf_25"/>
    <property type="match status" value="1"/>
</dbReference>